<evidence type="ECO:0000313" key="1">
    <source>
        <dbReference type="EMBL" id="AMT96967.1"/>
    </source>
</evidence>
<dbReference type="SUPFAM" id="SSF50978">
    <property type="entry name" value="WD40 repeat-like"/>
    <property type="match status" value="1"/>
</dbReference>
<dbReference type="Gene3D" id="2.130.10.10">
    <property type="entry name" value="YVTN repeat-like/Quinoprotein amine dehydrogenase"/>
    <property type="match status" value="1"/>
</dbReference>
<gene>
    <name evidence="1" type="ORF">A3K91_1363</name>
</gene>
<dbReference type="Proteomes" id="UP000076104">
    <property type="component" value="Chromosome"/>
</dbReference>
<dbReference type="SMART" id="SM00320">
    <property type="entry name" value="WD40"/>
    <property type="match status" value="2"/>
</dbReference>
<name>A0ABN4N3E3_9GAMM</name>
<keyword evidence="2" id="KW-1185">Reference proteome</keyword>
<dbReference type="EMBL" id="CP014945">
    <property type="protein sequence ID" value="AMT96967.1"/>
    <property type="molecule type" value="Genomic_DNA"/>
</dbReference>
<dbReference type="InterPro" id="IPR015943">
    <property type="entry name" value="WD40/YVTN_repeat-like_dom_sf"/>
</dbReference>
<dbReference type="Gene3D" id="1.25.10.10">
    <property type="entry name" value="Leucine-rich Repeat Variant"/>
    <property type="match status" value="3"/>
</dbReference>
<proteinExistence type="predicted"/>
<protein>
    <submittedName>
        <fullName evidence="1">Uncharacterized protein</fullName>
    </submittedName>
</protein>
<reference evidence="1 2" key="1">
    <citation type="submission" date="2016-03" db="EMBL/GenBank/DDBJ databases">
        <title>Genome sequencing of Psychrobacter alimentarius PAMC 27889.</title>
        <authorList>
            <person name="Lee J."/>
            <person name="Kim O.-S."/>
        </authorList>
    </citation>
    <scope>NUCLEOTIDE SEQUENCE [LARGE SCALE GENOMIC DNA]</scope>
    <source>
        <strain evidence="1 2">PAMC 27889</strain>
    </source>
</reference>
<dbReference type="SUPFAM" id="SSF48371">
    <property type="entry name" value="ARM repeat"/>
    <property type="match status" value="3"/>
</dbReference>
<evidence type="ECO:0000313" key="2">
    <source>
        <dbReference type="Proteomes" id="UP000076104"/>
    </source>
</evidence>
<dbReference type="Pfam" id="PF13646">
    <property type="entry name" value="HEAT_2"/>
    <property type="match status" value="1"/>
</dbReference>
<dbReference type="InterPro" id="IPR036322">
    <property type="entry name" value="WD40_repeat_dom_sf"/>
</dbReference>
<accession>A0ABN4N3E3</accession>
<organism evidence="1 2">
    <name type="scientific">Psychrobacter alimentarius</name>
    <dbReference type="NCBI Taxonomy" id="261164"/>
    <lineage>
        <taxon>Bacteria</taxon>
        <taxon>Pseudomonadati</taxon>
        <taxon>Pseudomonadota</taxon>
        <taxon>Gammaproteobacteria</taxon>
        <taxon>Moraxellales</taxon>
        <taxon>Moraxellaceae</taxon>
        <taxon>Psychrobacter</taxon>
    </lineage>
</organism>
<dbReference type="GeneID" id="33059364"/>
<dbReference type="RefSeq" id="WP_062844596.1">
    <property type="nucleotide sequence ID" value="NZ_CP014945.1"/>
</dbReference>
<dbReference type="InterPro" id="IPR011989">
    <property type="entry name" value="ARM-like"/>
</dbReference>
<dbReference type="InterPro" id="IPR001680">
    <property type="entry name" value="WD40_rpt"/>
</dbReference>
<dbReference type="InterPro" id="IPR016024">
    <property type="entry name" value="ARM-type_fold"/>
</dbReference>
<sequence length="2559" mass="285175">MKTTTLPYWGQIIGLVSRQPDTDNTIKKTTKSVAQGRSLFITRKPIGAYESTATLYRLDNTGEQVSLAAAPLPCAMEAIATVTDDVIMLLGCDGHLYQTDWQGETIHKISGMSLFTSIIEFHNSTETETADTDINNIEGFAKSLSTNSNPQAIAMTTLHQAIVVLYPHHIVICPLTSSAAGDVAVANVKVIVQPCTDSQTQKSTALAASGDGKWLVIGDELGNVSSYQWLSDDDDSSGQLIQSSRKLLHQGRVSALCFEPIGHYFFSAGADKHLYRTHVQGELQAIDRAKSSQHDQMITALCVSDTRLFSSADDSSVKSWAFDKGQPNTCKDDLSKTRQLVYTNYAEKPALLAIGSDQSLRFLPIDEAQNSKLLAVAMVIEDGYHQLQHRLTDSSNQSEAAFLEGMALLESQVSNQTIKLVGRLLADRSNSLSINRALQLVQWLAGITLDARLPILEEQLHSNRGSRVRLAASDGLTTAATTNLNALPSYLEDALARSTNEDVISATLQRYLTIATQDTDKQSRVVSILQAALSHSMLPIRRQALASLEHLLPDASPKADIMALDSRYSDTIQAGLIRLYQRGLLDNPEVSRQLMLLQSHHQADVRQTAFYAALLAQPELIKVLKQQAHAKEDAQLLRTLTDFDDFRLLRGTVFDNIKVDKHTSNYDELLNVMIGSRFEHQTKNATERTVQEDDTTVSLTLDTQDFATQAEQKPGKNTAETATTATIVSRPIISNACLEPLLQNLSNRYEDISFRAAYALACLEDARAFGTLIRFMHHDNDASIRAGVAAALGHLQLADGKSILPTLLDDRDAGVRQVAMSALGKLVDDDLSWVAFGFSAKHQDIHERALAILLTQVLNNKKAISNPSDMSTVLDQALNNPFTSIRLEVVKVLLNKTLERATKTTIINMIEQLQHSLFEDVHQVAVEEWQRLLLQSTSKISTAPDGIDTYQAVLTLLLADNFANIRKQAFDTALKNSKRFGFTDLMLDALASPHLDIKRLVLSQLQTKASTQQLRVLMPALIDLLANDSLDLRQQALAVALNLTDIGVSLNSTTNHEALFTAGLSSPYPDIQLTVAKLLASQSINYPEPLKTQYEANAYAVFAQYLNKEMPISASHKKDNEDYKQWHQQITDALIGLATLSEPNQYHALDWYARYLHHPDADFSSLAPKLMYIVTPQDTEILATWQQDERPIIRQSASLALAVWGDSRGQQFFGNASTHASSKSHNDSLRHLVDPIGPIQWLQARSGLGITQAQQLRLLFDNQTYAPAARLLLIFNALVSPLTRPERLIEALSFADNETAVVYAHVLARFHLPSISNWQYLSDYLSQKIDTILVAHPKMLTMSSETSGANTRSTTDARAHILSMVNVAGLQQFAYLTQHKAPLIRAQAVAVLGKLSRLLSQQSYEDDAKVFAALQEWQHSIANIENIESIDTLLQRHHSPADTDELSQQGMSNADIDDTYQTLAFGAWLGVIRENDHSNSSTEQAIRGLMWLTKSALAPSTDTVSTKASAASNQGEAIDWSDSVSRALLPLLYRPHIETRELVWDCLSTLPISALKLAEYAMNTPYRDMVKCGLHCLINSLETVSVSSDSKVDINAAGNQPLTDLLFTNHDLLAEETYQLLKERMGHLPASLMALNTESLPLLRQVVSEWRHITTRTSQTAGGSDQAQALRQDKLTFLLQARHCHDWQARYQTFMQLIEFDDVLFTDTEFADTGFNHTKLMDELFVFLMDSTSKYEQEQVLSLITQVLQSCQRIQTTAYLDNIDKAVDTKMVETAAQKSREQLLSLLDNATLKLSNADLYKSIAALRDTHMATPLRDRLQKMFEHPAAHSSQERQQLFDTLVIISGYDQPIHDYLGEDKDVRWLQQQYPRDPEALLSLFILLLRHADYGHAAQLLRSLAWVPLVWTSDTVIGADQSKEEDIATRIDKTLALSYEQLPAKYMQNLIKAVSYRAKKRKNHADVLKNTLKKALSYKEASVPFLAAEGLALCGNSEGLSTLMASIDYHTDGDMRRRSVLAIGEMMQVHSQPTDTHALYKAYDKLIKLAEDDEHYLQDVASEALGHIAQGGAFEYSAQIFALLTAQLSDPELQPYNPAIAHWLNGLRWLNTSNAWAQIRKHIQRQLHEQFLFAPQQHAISLLSHYDSDANKEMLLDTLRQDTNQEAILETAYTAAQNLWGNRTDHIYPYDWAAIQNPNEDFTLLAALSLKRIVTHSTIDMLAPFITQHIHELPAQIFAILQNALLAKPNMSQRQLRSLIDSPDAQIQHIGLRYITQYPSQYLDTQMQIDCKQYLITAQHRWQTLLDIVTAQPVMRHHDTWLTQMQHTATTITHLLWITCRYGVPDNALFDWLSAQLTLPAISSVAALATAVSAYWQQALLGLLARQASDDHLLADLIPTLINIANNPIAPLAAENNALLSTLLKRLTVQEAQTANAKLTSTTTPQPDSSQPLLAAIKAKDAAALYDYAKDSHVETSIRIRAIEALGQLHDPNIGTWLDALSKTPADDDMDIQKLAYKVLRRWQRAMTRAQQKRPQLPTVVAMRSIHTKTTDKLQNQGEGHYHDQ</sequence>